<proteinExistence type="predicted"/>
<dbReference type="KEGG" id="cac:CA_C1911"/>
<evidence type="ECO:0000259" key="1">
    <source>
        <dbReference type="Pfam" id="PF12728"/>
    </source>
</evidence>
<dbReference type="OrthoDB" id="1756845at2"/>
<evidence type="ECO:0000313" key="2">
    <source>
        <dbReference type="EMBL" id="AAK79874.1"/>
    </source>
</evidence>
<dbReference type="PATRIC" id="fig|272562.8.peg.2113"/>
<feature type="domain" description="Helix-turn-helix" evidence="1">
    <location>
        <begin position="20"/>
        <end position="66"/>
    </location>
</feature>
<sequence>MYKSFETKDDFLNFLSDNILNTNEACEILGCKRQNIADLVERHKLTAVKTFPRDRIFLKDDILERLKLKKQRD</sequence>
<name>Q97HU6_CLOAB</name>
<dbReference type="HOGENOM" id="CLU_193507_1_0_9"/>
<dbReference type="eggNOG" id="COG3311">
    <property type="taxonomic scope" value="Bacteria"/>
</dbReference>
<dbReference type="Proteomes" id="UP000000814">
    <property type="component" value="Chromosome"/>
</dbReference>
<keyword evidence="3" id="KW-1185">Reference proteome</keyword>
<dbReference type="InterPro" id="IPR041657">
    <property type="entry name" value="HTH_17"/>
</dbReference>
<evidence type="ECO:0000313" key="3">
    <source>
        <dbReference type="Proteomes" id="UP000000814"/>
    </source>
</evidence>
<dbReference type="PIR" id="G97135">
    <property type="entry name" value="G97135"/>
</dbReference>
<dbReference type="STRING" id="272562.CA_C1911"/>
<reference evidence="2 3" key="1">
    <citation type="journal article" date="2001" name="J. Bacteriol.">
        <title>Genome sequence and comparative analysis of the solvent-producing bacterium Clostridium acetobutylicum.</title>
        <authorList>
            <person name="Nolling J."/>
            <person name="Breton G."/>
            <person name="Omelchenko M.V."/>
            <person name="Makarova K.S."/>
            <person name="Zeng Q."/>
            <person name="Gibson R."/>
            <person name="Lee H.M."/>
            <person name="Dubois J."/>
            <person name="Qiu D."/>
            <person name="Hitti J."/>
            <person name="Wolf Y.I."/>
            <person name="Tatusov R.L."/>
            <person name="Sabathe F."/>
            <person name="Doucette-Stamm L."/>
            <person name="Soucaille P."/>
            <person name="Daly M.J."/>
            <person name="Bennett G.N."/>
            <person name="Koonin E.V."/>
            <person name="Smith D.R."/>
        </authorList>
    </citation>
    <scope>NUCLEOTIDE SEQUENCE [LARGE SCALE GENOMIC DNA]</scope>
    <source>
        <strain evidence="3">ATCC 824 / DSM 792 / JCM 1419 / LMG 5710 / VKM B-1787</strain>
    </source>
</reference>
<dbReference type="Pfam" id="PF12728">
    <property type="entry name" value="HTH_17"/>
    <property type="match status" value="1"/>
</dbReference>
<dbReference type="EMBL" id="AE001437">
    <property type="protein sequence ID" value="AAK79874.1"/>
    <property type="molecule type" value="Genomic_DNA"/>
</dbReference>
<accession>Q97HU6</accession>
<protein>
    <recommendedName>
        <fullName evidence="1">Helix-turn-helix domain-containing protein</fullName>
    </recommendedName>
</protein>
<dbReference type="AlphaFoldDB" id="Q97HU6"/>
<organism evidence="2 3">
    <name type="scientific">Clostridium acetobutylicum (strain ATCC 824 / DSM 792 / JCM 1419 / IAM 19013 / LMG 5710 / NBRC 13948 / NRRL B-527 / VKM B-1787 / 2291 / W)</name>
    <dbReference type="NCBI Taxonomy" id="272562"/>
    <lineage>
        <taxon>Bacteria</taxon>
        <taxon>Bacillati</taxon>
        <taxon>Bacillota</taxon>
        <taxon>Clostridia</taxon>
        <taxon>Eubacteriales</taxon>
        <taxon>Clostridiaceae</taxon>
        <taxon>Clostridium</taxon>
    </lineage>
</organism>
<gene>
    <name evidence="2" type="ordered locus">CA_C1911</name>
</gene>